<evidence type="ECO:0000256" key="4">
    <source>
        <dbReference type="ARBA" id="ARBA00022723"/>
    </source>
</evidence>
<proteinExistence type="inferred from homology"/>
<name>A0AA38GBU2_TAXCH</name>
<dbReference type="InterPro" id="IPR015655">
    <property type="entry name" value="PP2C"/>
</dbReference>
<sequence>MEAEYIAAVSCCTQVLWMKQTLQDIKVENDDPISIFCDNTSAINISKNLVMHSRSKHIPIKYHYLREKVTEKNVKLEYVATEEQIADIFTKPLSKGTFEYLRHKLGLPSMTKGEIVGDIVIDVKGVIDVNGEYSTMKRKITMIKFNNSELTYAPTGQKSPISINHEFDYNSGGVLRGSSSPLKARHAAASPSSLLRASSSPTQENLGCRNMQNCILGSRLRSVLPVRDVTHSRIETGSNSPVIKTQQRVVPVPLQVVPLCNITVTGDDGCEDFNGGEESLNKKPPSPPLKRKRPPRLDIPQSTSVEAQPLTKEQPPKEINIEGSHYAVACKKGRREIMEDTHKAMVNLDGDSKQAFFGVFDGHGGRKAADFAAENIGHNIINALVNMGDQEEDNIVQAVRSGYLATDAEFLKQGVSSGTSCVTALLKDGNLVVSNAGDCRAVISRDGDAEALTCDHRAAREDERERIENSGGYVDCRHGVWRVQGVLAISRGLGDLHMKDWITAEPDTTKIEITSDCEFLILASDGLWDKVTDQEAVDLARPFCKEKSSVKTGEVLVNNTNVPVGSPLIACRKLVELSVARGSLDDVPMKEDTLNVHLVDFPPVCAAVMVKGRSNGIHLRQLEQKVYE</sequence>
<comment type="cofactor">
    <cofactor evidence="2">
        <name>Mg(2+)</name>
        <dbReference type="ChEBI" id="CHEBI:18420"/>
    </cofactor>
</comment>
<evidence type="ECO:0000256" key="6">
    <source>
        <dbReference type="ARBA" id="ARBA00022842"/>
    </source>
</evidence>
<dbReference type="CDD" id="cd00143">
    <property type="entry name" value="PP2Cc"/>
    <property type="match status" value="1"/>
</dbReference>
<dbReference type="SMART" id="SM00332">
    <property type="entry name" value="PP2Cc"/>
    <property type="match status" value="1"/>
</dbReference>
<dbReference type="GO" id="GO:0004722">
    <property type="term" value="F:protein serine/threonine phosphatase activity"/>
    <property type="evidence" value="ECO:0007669"/>
    <property type="project" value="UniProtKB-EC"/>
</dbReference>
<feature type="region of interest" description="Disordered" evidence="10">
    <location>
        <begin position="180"/>
        <end position="203"/>
    </location>
</feature>
<evidence type="ECO:0000256" key="3">
    <source>
        <dbReference type="ARBA" id="ARBA00013081"/>
    </source>
</evidence>
<evidence type="ECO:0000313" key="13">
    <source>
        <dbReference type="Proteomes" id="UP000824469"/>
    </source>
</evidence>
<evidence type="ECO:0000256" key="5">
    <source>
        <dbReference type="ARBA" id="ARBA00022801"/>
    </source>
</evidence>
<comment type="similarity">
    <text evidence="9">Belongs to the PP2C family.</text>
</comment>
<keyword evidence="13" id="KW-1185">Reference proteome</keyword>
<dbReference type="AlphaFoldDB" id="A0AA38GBU2"/>
<dbReference type="EMBL" id="JAHRHJ020000003">
    <property type="protein sequence ID" value="KAH9320592.1"/>
    <property type="molecule type" value="Genomic_DNA"/>
</dbReference>
<reference evidence="12 13" key="1">
    <citation type="journal article" date="2021" name="Nat. Plants">
        <title>The Taxus genome provides insights into paclitaxel biosynthesis.</title>
        <authorList>
            <person name="Xiong X."/>
            <person name="Gou J."/>
            <person name="Liao Q."/>
            <person name="Li Y."/>
            <person name="Zhou Q."/>
            <person name="Bi G."/>
            <person name="Li C."/>
            <person name="Du R."/>
            <person name="Wang X."/>
            <person name="Sun T."/>
            <person name="Guo L."/>
            <person name="Liang H."/>
            <person name="Lu P."/>
            <person name="Wu Y."/>
            <person name="Zhang Z."/>
            <person name="Ro D.K."/>
            <person name="Shang Y."/>
            <person name="Huang S."/>
            <person name="Yan J."/>
        </authorList>
    </citation>
    <scope>NUCLEOTIDE SEQUENCE [LARGE SCALE GENOMIC DNA]</scope>
    <source>
        <strain evidence="12">Ta-2019</strain>
    </source>
</reference>
<protein>
    <recommendedName>
        <fullName evidence="3">protein-serine/threonine phosphatase</fullName>
        <ecNumber evidence="3">3.1.3.16</ecNumber>
    </recommendedName>
</protein>
<dbReference type="PANTHER" id="PTHR13832">
    <property type="entry name" value="PROTEIN PHOSPHATASE 2C"/>
    <property type="match status" value="1"/>
</dbReference>
<feature type="domain" description="PPM-type phosphatase" evidence="11">
    <location>
        <begin position="325"/>
        <end position="601"/>
    </location>
</feature>
<dbReference type="SUPFAM" id="SSF81606">
    <property type="entry name" value="PP2C-like"/>
    <property type="match status" value="1"/>
</dbReference>
<dbReference type="GO" id="GO:0046872">
    <property type="term" value="F:metal ion binding"/>
    <property type="evidence" value="ECO:0007669"/>
    <property type="project" value="UniProtKB-KW"/>
</dbReference>
<evidence type="ECO:0000256" key="1">
    <source>
        <dbReference type="ARBA" id="ARBA00001936"/>
    </source>
</evidence>
<gene>
    <name evidence="12" type="ORF">KI387_015231</name>
</gene>
<evidence type="ECO:0000313" key="12">
    <source>
        <dbReference type="EMBL" id="KAH9320592.1"/>
    </source>
</evidence>
<dbReference type="CDD" id="cd09272">
    <property type="entry name" value="RNase_HI_RT_Ty1"/>
    <property type="match status" value="1"/>
</dbReference>
<evidence type="ECO:0000256" key="7">
    <source>
        <dbReference type="ARBA" id="ARBA00022912"/>
    </source>
</evidence>
<dbReference type="InterPro" id="IPR001932">
    <property type="entry name" value="PPM-type_phosphatase-like_dom"/>
</dbReference>
<organism evidence="12 13">
    <name type="scientific">Taxus chinensis</name>
    <name type="common">Chinese yew</name>
    <name type="synonym">Taxus wallichiana var. chinensis</name>
    <dbReference type="NCBI Taxonomy" id="29808"/>
    <lineage>
        <taxon>Eukaryota</taxon>
        <taxon>Viridiplantae</taxon>
        <taxon>Streptophyta</taxon>
        <taxon>Embryophyta</taxon>
        <taxon>Tracheophyta</taxon>
        <taxon>Spermatophyta</taxon>
        <taxon>Pinopsida</taxon>
        <taxon>Pinidae</taxon>
        <taxon>Conifers II</taxon>
        <taxon>Cupressales</taxon>
        <taxon>Taxaceae</taxon>
        <taxon>Taxus</taxon>
    </lineage>
</organism>
<dbReference type="InterPro" id="IPR036457">
    <property type="entry name" value="PPM-type-like_dom_sf"/>
</dbReference>
<keyword evidence="8" id="KW-0464">Manganese</keyword>
<dbReference type="EC" id="3.1.3.16" evidence="3"/>
<comment type="cofactor">
    <cofactor evidence="1">
        <name>Mn(2+)</name>
        <dbReference type="ChEBI" id="CHEBI:29035"/>
    </cofactor>
</comment>
<evidence type="ECO:0000256" key="10">
    <source>
        <dbReference type="SAM" id="MobiDB-lite"/>
    </source>
</evidence>
<dbReference type="PROSITE" id="PS01032">
    <property type="entry name" value="PPM_1"/>
    <property type="match status" value="1"/>
</dbReference>
<dbReference type="PANTHER" id="PTHR13832:SF853">
    <property type="entry name" value="PROTEIN PHOSPHATASE 2C 2-RELATED"/>
    <property type="match status" value="1"/>
</dbReference>
<dbReference type="Pfam" id="PF00481">
    <property type="entry name" value="PP2C"/>
    <property type="match status" value="1"/>
</dbReference>
<comment type="caution">
    <text evidence="12">The sequence shown here is derived from an EMBL/GenBank/DDBJ whole genome shotgun (WGS) entry which is preliminary data.</text>
</comment>
<feature type="compositionally biased region" description="Low complexity" evidence="10">
    <location>
        <begin position="187"/>
        <end position="201"/>
    </location>
</feature>
<dbReference type="PROSITE" id="PS51746">
    <property type="entry name" value="PPM_2"/>
    <property type="match status" value="1"/>
</dbReference>
<feature type="region of interest" description="Disordered" evidence="10">
    <location>
        <begin position="273"/>
        <end position="314"/>
    </location>
</feature>
<dbReference type="InterPro" id="IPR000222">
    <property type="entry name" value="PP2C_BS"/>
</dbReference>
<keyword evidence="6" id="KW-0460">Magnesium</keyword>
<dbReference type="Gene3D" id="3.60.40.10">
    <property type="entry name" value="PPM-type phosphatase domain"/>
    <property type="match status" value="1"/>
</dbReference>
<dbReference type="Proteomes" id="UP000824469">
    <property type="component" value="Unassembled WGS sequence"/>
</dbReference>
<evidence type="ECO:0000256" key="9">
    <source>
        <dbReference type="RuleBase" id="RU003465"/>
    </source>
</evidence>
<evidence type="ECO:0000256" key="8">
    <source>
        <dbReference type="ARBA" id="ARBA00023211"/>
    </source>
</evidence>
<evidence type="ECO:0000259" key="11">
    <source>
        <dbReference type="PROSITE" id="PS51746"/>
    </source>
</evidence>
<accession>A0AA38GBU2</accession>
<keyword evidence="5 9" id="KW-0378">Hydrolase</keyword>
<evidence type="ECO:0000256" key="2">
    <source>
        <dbReference type="ARBA" id="ARBA00001946"/>
    </source>
</evidence>
<keyword evidence="4" id="KW-0479">Metal-binding</keyword>
<keyword evidence="7 9" id="KW-0904">Protein phosphatase</keyword>